<comment type="caution">
    <text evidence="1">The sequence shown here is derived from an EMBL/GenBank/DDBJ whole genome shotgun (WGS) entry which is preliminary data.</text>
</comment>
<organism evidence="1 2">
    <name type="scientific">Actinoallomurus spadix</name>
    <dbReference type="NCBI Taxonomy" id="79912"/>
    <lineage>
        <taxon>Bacteria</taxon>
        <taxon>Bacillati</taxon>
        <taxon>Actinomycetota</taxon>
        <taxon>Actinomycetes</taxon>
        <taxon>Streptosporangiales</taxon>
        <taxon>Thermomonosporaceae</taxon>
        <taxon>Actinoallomurus</taxon>
    </lineage>
</organism>
<evidence type="ECO:0000313" key="1">
    <source>
        <dbReference type="EMBL" id="GAA0320080.1"/>
    </source>
</evidence>
<proteinExistence type="predicted"/>
<reference evidence="1 2" key="1">
    <citation type="journal article" date="2019" name="Int. J. Syst. Evol. Microbiol.">
        <title>The Global Catalogue of Microorganisms (GCM) 10K type strain sequencing project: providing services to taxonomists for standard genome sequencing and annotation.</title>
        <authorList>
            <consortium name="The Broad Institute Genomics Platform"/>
            <consortium name="The Broad Institute Genome Sequencing Center for Infectious Disease"/>
            <person name="Wu L."/>
            <person name="Ma J."/>
        </authorList>
    </citation>
    <scope>NUCLEOTIDE SEQUENCE [LARGE SCALE GENOMIC DNA]</scope>
    <source>
        <strain evidence="1 2">JCM 3146</strain>
    </source>
</reference>
<evidence type="ECO:0000313" key="2">
    <source>
        <dbReference type="Proteomes" id="UP001501822"/>
    </source>
</evidence>
<gene>
    <name evidence="1" type="ORF">GCM10010151_07210</name>
</gene>
<protein>
    <submittedName>
        <fullName evidence="1">Uncharacterized protein</fullName>
    </submittedName>
</protein>
<dbReference type="RefSeq" id="WP_289848288.1">
    <property type="nucleotide sequence ID" value="NZ_BAAABM010000007.1"/>
</dbReference>
<keyword evidence="2" id="KW-1185">Reference proteome</keyword>
<dbReference type="EMBL" id="BAAABM010000007">
    <property type="protein sequence ID" value="GAA0320080.1"/>
    <property type="molecule type" value="Genomic_DNA"/>
</dbReference>
<name>A0ABN0VXW6_9ACTN</name>
<dbReference type="Proteomes" id="UP001501822">
    <property type="component" value="Unassembled WGS sequence"/>
</dbReference>
<sequence>MSEEQAAEWLAPFADEVGAALERVLAARRYAATGDLRSLQGEYP</sequence>
<accession>A0ABN0VXW6</accession>